<dbReference type="STRING" id="543728.Vapar_2272"/>
<name>C5CYE2_VARPS</name>
<dbReference type="AlphaFoldDB" id="C5CYE2"/>
<dbReference type="OrthoDB" id="8855525at2"/>
<organism evidence="1">
    <name type="scientific">Variovorax paradoxus (strain S110)</name>
    <dbReference type="NCBI Taxonomy" id="543728"/>
    <lineage>
        <taxon>Bacteria</taxon>
        <taxon>Pseudomonadati</taxon>
        <taxon>Pseudomonadota</taxon>
        <taxon>Betaproteobacteria</taxon>
        <taxon>Burkholderiales</taxon>
        <taxon>Comamonadaceae</taxon>
        <taxon>Variovorax</taxon>
    </lineage>
</organism>
<dbReference type="HOGENOM" id="CLU_1314937_0_0_4"/>
<evidence type="ECO:0000313" key="1">
    <source>
        <dbReference type="EMBL" id="ACS18901.1"/>
    </source>
</evidence>
<dbReference type="EMBL" id="CP001635">
    <property type="protein sequence ID" value="ACS18901.1"/>
    <property type="molecule type" value="Genomic_DNA"/>
</dbReference>
<reference evidence="1" key="1">
    <citation type="submission" date="2009-06" db="EMBL/GenBank/DDBJ databases">
        <title>Complete sequence of chromosome 1 of Variovorax paradoxus S110.</title>
        <authorList>
            <consortium name="US DOE Joint Genome Institute"/>
            <person name="Lucas S."/>
            <person name="Copeland A."/>
            <person name="Lapidus A."/>
            <person name="Glavina del Rio T."/>
            <person name="Tice H."/>
            <person name="Bruce D."/>
            <person name="Goodwin L."/>
            <person name="Pitluck S."/>
            <person name="Chertkov O."/>
            <person name="Brettin T."/>
            <person name="Detter J.C."/>
            <person name="Han C."/>
            <person name="Larimer F."/>
            <person name="Land M."/>
            <person name="Hauser L."/>
            <person name="Kyrpides N."/>
            <person name="Ovchinnikova G."/>
            <person name="Orwin P."/>
            <person name="Leadbetter J.R."/>
            <person name="Spain J.C."/>
            <person name="Han J.I."/>
        </authorList>
    </citation>
    <scope>NUCLEOTIDE SEQUENCE</scope>
    <source>
        <strain evidence="1">S110</strain>
    </source>
</reference>
<gene>
    <name evidence="1" type="ordered locus">Vapar_2272</name>
</gene>
<accession>C5CYE2</accession>
<protein>
    <submittedName>
        <fullName evidence="1">Uncharacterized protein</fullName>
    </submittedName>
</protein>
<dbReference type="KEGG" id="vap:Vapar_2272"/>
<proteinExistence type="predicted"/>
<sequence length="209" mass="22367">MNLRHGPLLNGEEGAGLPETGGARHAALLLHAMAPADRAWMLDALAPSEREGLLGLLAELEALGMERDPTLIAEATAGAPQPLALPLSDEAMLLALEGPQVHELVECLRAEPPGLIARWLHLADWPWREELLAALEPAQRRRVDAALSAMSAEDSTPPAMRAALIEAVATQVRGPAAARGSAGRPWRKLKHSFDRLFRGRGAAHRRAGT</sequence>